<dbReference type="RefSeq" id="WP_209294804.1">
    <property type="nucleotide sequence ID" value="NZ_JAGIKT010000014.1"/>
</dbReference>
<dbReference type="Pfam" id="PF13304">
    <property type="entry name" value="AAA_21"/>
    <property type="match status" value="1"/>
</dbReference>
<dbReference type="Pfam" id="PF13175">
    <property type="entry name" value="AAA_15"/>
    <property type="match status" value="1"/>
</dbReference>
<dbReference type="PANTHER" id="PTHR43581:SF2">
    <property type="entry name" value="EXCINUCLEASE ATPASE SUBUNIT"/>
    <property type="match status" value="1"/>
</dbReference>
<evidence type="ECO:0000313" key="5">
    <source>
        <dbReference type="Proteomes" id="UP000669317"/>
    </source>
</evidence>
<dbReference type="InterPro" id="IPR027417">
    <property type="entry name" value="P-loop_NTPase"/>
</dbReference>
<dbReference type="Pfam" id="PF20469">
    <property type="entry name" value="OLD-like_TOPRIM"/>
    <property type="match status" value="1"/>
</dbReference>
<evidence type="ECO:0000313" key="4">
    <source>
        <dbReference type="EMBL" id="MBP0111066.1"/>
    </source>
</evidence>
<accession>A0ABS3ZSF9</accession>
<evidence type="ECO:0000259" key="1">
    <source>
        <dbReference type="Pfam" id="PF13175"/>
    </source>
</evidence>
<dbReference type="SUPFAM" id="SSF52540">
    <property type="entry name" value="P-loop containing nucleoside triphosphate hydrolases"/>
    <property type="match status" value="1"/>
</dbReference>
<feature type="domain" description="OLD protein-like TOPRIM" evidence="3">
    <location>
        <begin position="425"/>
        <end position="492"/>
    </location>
</feature>
<feature type="domain" description="ATPase AAA-type core" evidence="2">
    <location>
        <begin position="303"/>
        <end position="379"/>
    </location>
</feature>
<dbReference type="EMBL" id="JAGIKT010000014">
    <property type="protein sequence ID" value="MBP0111066.1"/>
    <property type="molecule type" value="Genomic_DNA"/>
</dbReference>
<comment type="caution">
    <text evidence="4">The sequence shown here is derived from an EMBL/GenBank/DDBJ whole genome shotgun (WGS) entry which is preliminary data.</text>
</comment>
<sequence length="645" mass="72479">MLIRKLSIENVRSFLDRREISFDGNISILIGPNGGGKTNLLDTLVIMLRRHVFNAPYYAPSPTVEEPNRWELRFNDNLNQLTFEKHSTARHLGQVVELELEVSAQDVENMLAIRADANDLRAGLTRKIYPDPWQGVEEWDVSKIAAGQVVTAIWRDGAMQQPEEKRARDFLAYLHVFEGDNSLRALAGKAALQIPMIYLPVNRAANGFSSAVGLSGYNDYDQKRATDAASSRSGSNIVSLAIGRMAQRFRLLQEESNVDARTKFREDENLKKLSAELKALGYTWELVTVDPLNNSYDVRLTKQGSSFLVSAASSGERELLTYLFAIFALNVRNAVIIVDEPELHLHPRWQTALFALFEKLSKSTGNQFIIATHSPTFISPASIQYVSRVYSANQLSNIVRLSASSLPNAKHLFNIVNSENNERVFFTDTVVLVEGLHDKIVFERVLDLVAKKHKLNAPSVEVVSIGGKGLFPAYQQLLDACKVSWKTVADLDYIEQIGDGSVKRLFALDAGEIKKDVIDNVKSLDGNALVERIDEAMKGGSWADAKELWAYVKSRRIRLKDTLDEDEQAILDAFVEQKKAEGIYLLRRGVLEDYLPEGYRAKDTQKLIELVSLEDFWEHLDPSVRDELERMAMDFLGLTGEGTCH</sequence>
<dbReference type="InterPro" id="IPR051396">
    <property type="entry name" value="Bact_Antivir_Def_Nuclease"/>
</dbReference>
<evidence type="ECO:0000259" key="3">
    <source>
        <dbReference type="Pfam" id="PF20469"/>
    </source>
</evidence>
<keyword evidence="5" id="KW-1185">Reference proteome</keyword>
<dbReference type="InterPro" id="IPR041685">
    <property type="entry name" value="AAA_GajA/Old/RecF-like"/>
</dbReference>
<dbReference type="PANTHER" id="PTHR43581">
    <property type="entry name" value="ATP/GTP PHOSPHATASE"/>
    <property type="match status" value="1"/>
</dbReference>
<reference evidence="4 5" key="1">
    <citation type="submission" date="2021-03" db="EMBL/GenBank/DDBJ databases">
        <title>Genome Sequence of Bradyrhizobium vignae strain ISRA400.</title>
        <authorList>
            <person name="Tisa L.S."/>
            <person name="Svistoonoff S."/>
            <person name="Hocher V."/>
            <person name="Fall S."/>
            <person name="Zaiya A."/>
            <person name="Naing D."/>
            <person name="Niang N."/>
            <person name="Diouf A."/>
            <person name="Dasylva M.C."/>
            <person name="Toure O."/>
            <person name="Gueye M."/>
            <person name="Gully D."/>
            <person name="Tisseyre P."/>
            <person name="Simpson S."/>
            <person name="Morris K."/>
            <person name="Thomas W.K."/>
        </authorList>
    </citation>
    <scope>NUCLEOTIDE SEQUENCE [LARGE SCALE GENOMIC DNA]</scope>
    <source>
        <strain evidence="4 5">ISRA400</strain>
    </source>
</reference>
<dbReference type="InterPro" id="IPR003959">
    <property type="entry name" value="ATPase_AAA_core"/>
</dbReference>
<proteinExistence type="predicted"/>
<evidence type="ECO:0000259" key="2">
    <source>
        <dbReference type="Pfam" id="PF13304"/>
    </source>
</evidence>
<feature type="domain" description="Endonuclease GajA/Old nuclease/RecF-like AAA" evidence="1">
    <location>
        <begin position="1"/>
        <end position="75"/>
    </location>
</feature>
<protein>
    <submittedName>
        <fullName evidence="4">AAA family ATPase</fullName>
    </submittedName>
</protein>
<dbReference type="CDD" id="cd01026">
    <property type="entry name" value="TOPRIM_OLD"/>
    <property type="match status" value="1"/>
</dbReference>
<organism evidence="4 5">
    <name type="scientific">Bradyrhizobium vignae</name>
    <dbReference type="NCBI Taxonomy" id="1549949"/>
    <lineage>
        <taxon>Bacteria</taxon>
        <taxon>Pseudomonadati</taxon>
        <taxon>Pseudomonadota</taxon>
        <taxon>Alphaproteobacteria</taxon>
        <taxon>Hyphomicrobiales</taxon>
        <taxon>Nitrobacteraceae</taxon>
        <taxon>Bradyrhizobium</taxon>
    </lineage>
</organism>
<dbReference type="Gene3D" id="3.40.50.300">
    <property type="entry name" value="P-loop containing nucleotide triphosphate hydrolases"/>
    <property type="match status" value="2"/>
</dbReference>
<dbReference type="InterPro" id="IPR034139">
    <property type="entry name" value="TOPRIM_OLD"/>
</dbReference>
<dbReference type="Proteomes" id="UP000669317">
    <property type="component" value="Unassembled WGS sequence"/>
</dbReference>
<name>A0ABS3ZSF9_9BRAD</name>
<gene>
    <name evidence="4" type="ORF">JWS04_08170</name>
</gene>